<dbReference type="RefSeq" id="XP_022461232.1">
    <property type="nucleotide sequence ID" value="XM_022600407.1"/>
</dbReference>
<protein>
    <submittedName>
        <fullName evidence="1">Uncharacterized protein</fullName>
    </submittedName>
</protein>
<organism evidence="1 2">
    <name type="scientific">Kuraishia capsulata CBS 1993</name>
    <dbReference type="NCBI Taxonomy" id="1382522"/>
    <lineage>
        <taxon>Eukaryota</taxon>
        <taxon>Fungi</taxon>
        <taxon>Dikarya</taxon>
        <taxon>Ascomycota</taxon>
        <taxon>Saccharomycotina</taxon>
        <taxon>Pichiomycetes</taxon>
        <taxon>Pichiales</taxon>
        <taxon>Pichiaceae</taxon>
        <taxon>Kuraishia</taxon>
    </lineage>
</organism>
<dbReference type="GeneID" id="34522620"/>
<dbReference type="AlphaFoldDB" id="W6MRA5"/>
<dbReference type="Proteomes" id="UP000019384">
    <property type="component" value="Unassembled WGS sequence"/>
</dbReference>
<reference evidence="1" key="2">
    <citation type="submission" date="2014-02" db="EMBL/GenBank/DDBJ databases">
        <title>Complete DNA sequence of /Kuraishia capsulata/ illustrates novel genomic features among budding yeasts (/Saccharomycotina/).</title>
        <authorList>
            <person name="Morales L."/>
            <person name="Noel B."/>
            <person name="Porcel B."/>
            <person name="Marcet-Houben M."/>
            <person name="Hullo M-F."/>
            <person name="Sacerdot C."/>
            <person name="Tekaia F."/>
            <person name="Leh-Louis V."/>
            <person name="Despons L."/>
            <person name="Khanna V."/>
            <person name="Aury J-M."/>
            <person name="Barbe V."/>
            <person name="Couloux A."/>
            <person name="Labadie K."/>
            <person name="Pelletier E."/>
            <person name="Souciet J-L."/>
            <person name="Boekhout T."/>
            <person name="Gabaldon T."/>
            <person name="Wincker P."/>
            <person name="Dujon B."/>
        </authorList>
    </citation>
    <scope>NUCLEOTIDE SEQUENCE</scope>
    <source>
        <strain evidence="1">CBS 1993</strain>
    </source>
</reference>
<gene>
    <name evidence="1" type="ORF">KUCA_T00005232001</name>
</gene>
<dbReference type="HOGENOM" id="CLU_2292125_0_0_1"/>
<proteinExistence type="predicted"/>
<keyword evidence="2" id="KW-1185">Reference proteome</keyword>
<reference evidence="1" key="1">
    <citation type="submission" date="2013-12" db="EMBL/GenBank/DDBJ databases">
        <authorList>
            <person name="Genoscope - CEA"/>
        </authorList>
    </citation>
    <scope>NUCLEOTIDE SEQUENCE</scope>
    <source>
        <strain evidence="1">CBS 1993</strain>
    </source>
</reference>
<sequence length="101" mass="11003">MIETSTARSESPKIGLHCQFLSQTTPLAITSIDQTKSESSLYAAVIFPICPSLTRPHKSGLIFSLIVSTRLSRMAPPLVCVPFCTTINFYLATSLQTQALI</sequence>
<evidence type="ECO:0000313" key="2">
    <source>
        <dbReference type="Proteomes" id="UP000019384"/>
    </source>
</evidence>
<dbReference type="EMBL" id="HG793130">
    <property type="protein sequence ID" value="CDK29244.1"/>
    <property type="molecule type" value="Genomic_DNA"/>
</dbReference>
<evidence type="ECO:0000313" key="1">
    <source>
        <dbReference type="EMBL" id="CDK29244.1"/>
    </source>
</evidence>
<name>W6MRA5_9ASCO</name>
<accession>W6MRA5</accession>